<dbReference type="InterPro" id="IPR049282">
    <property type="entry name" value="BVU_3817_N_sf"/>
</dbReference>
<evidence type="ECO:0000313" key="5">
    <source>
        <dbReference type="Proteomes" id="UP001501410"/>
    </source>
</evidence>
<dbReference type="InterPro" id="IPR049281">
    <property type="entry name" value="BVU_3817-like_C_sf"/>
</dbReference>
<name>A0ABP8MHS1_9BACT</name>
<feature type="domain" description="DUF6852" evidence="3">
    <location>
        <begin position="52"/>
        <end position="120"/>
    </location>
</feature>
<proteinExistence type="predicted"/>
<sequence>MEYREIVAVTGIGGLFQLLTTKSDGAIVRNLTDKSTKFISARVHNVTPIESIEIYTNDENVRLHVVLQAIKDNEAQHPLPDTKAGNDAVKAYFKAVYPNLDEDRVYVSDMKKIVKWYELLKKNDMLNFDMYNQEEAQAEETVEETEVEAPAKKAKAKKAAEEVTEEVAEKPAKKARAKKAVAEEGAEEAPKKTARKKKTEE</sequence>
<dbReference type="Gene3D" id="1.10.10.1650">
    <property type="match status" value="1"/>
</dbReference>
<protein>
    <recommendedName>
        <fullName evidence="6">DUF5606 domain-containing protein</fullName>
    </recommendedName>
</protein>
<evidence type="ECO:0000256" key="1">
    <source>
        <dbReference type="SAM" id="MobiDB-lite"/>
    </source>
</evidence>
<feature type="domain" description="DUF5606" evidence="2">
    <location>
        <begin position="4"/>
        <end position="47"/>
    </location>
</feature>
<evidence type="ECO:0008006" key="6">
    <source>
        <dbReference type="Google" id="ProtNLM"/>
    </source>
</evidence>
<dbReference type="Pfam" id="PF18347">
    <property type="entry name" value="DUF5606"/>
    <property type="match status" value="1"/>
</dbReference>
<feature type="compositionally biased region" description="Acidic residues" evidence="1">
    <location>
        <begin position="137"/>
        <end position="147"/>
    </location>
</feature>
<dbReference type="InterPro" id="IPR049280">
    <property type="entry name" value="DUF6852"/>
</dbReference>
<keyword evidence="5" id="KW-1185">Reference proteome</keyword>
<organism evidence="4 5">
    <name type="scientific">Rurimicrobium arvi</name>
    <dbReference type="NCBI Taxonomy" id="2049916"/>
    <lineage>
        <taxon>Bacteria</taxon>
        <taxon>Pseudomonadati</taxon>
        <taxon>Bacteroidota</taxon>
        <taxon>Chitinophagia</taxon>
        <taxon>Chitinophagales</taxon>
        <taxon>Chitinophagaceae</taxon>
        <taxon>Rurimicrobium</taxon>
    </lineage>
</organism>
<dbReference type="Gene3D" id="2.30.30.730">
    <property type="match status" value="1"/>
</dbReference>
<feature type="compositionally biased region" description="Basic residues" evidence="1">
    <location>
        <begin position="192"/>
        <end position="201"/>
    </location>
</feature>
<feature type="region of interest" description="Disordered" evidence="1">
    <location>
        <begin position="137"/>
        <end position="201"/>
    </location>
</feature>
<dbReference type="InterPro" id="IPR041218">
    <property type="entry name" value="DUF5606"/>
</dbReference>
<evidence type="ECO:0000259" key="3">
    <source>
        <dbReference type="Pfam" id="PF21186"/>
    </source>
</evidence>
<dbReference type="Proteomes" id="UP001501410">
    <property type="component" value="Unassembled WGS sequence"/>
</dbReference>
<reference evidence="5" key="1">
    <citation type="journal article" date="2019" name="Int. J. Syst. Evol. Microbiol.">
        <title>The Global Catalogue of Microorganisms (GCM) 10K type strain sequencing project: providing services to taxonomists for standard genome sequencing and annotation.</title>
        <authorList>
            <consortium name="The Broad Institute Genomics Platform"/>
            <consortium name="The Broad Institute Genome Sequencing Center for Infectious Disease"/>
            <person name="Wu L."/>
            <person name="Ma J."/>
        </authorList>
    </citation>
    <scope>NUCLEOTIDE SEQUENCE [LARGE SCALE GENOMIC DNA]</scope>
    <source>
        <strain evidence="5">JCM 31921</strain>
    </source>
</reference>
<gene>
    <name evidence="4" type="ORF">GCM10023092_04310</name>
</gene>
<dbReference type="EMBL" id="BAABEZ010000002">
    <property type="protein sequence ID" value="GAA4449652.1"/>
    <property type="molecule type" value="Genomic_DNA"/>
</dbReference>
<accession>A0ABP8MHS1</accession>
<comment type="caution">
    <text evidence="4">The sequence shown here is derived from an EMBL/GenBank/DDBJ whole genome shotgun (WGS) entry which is preliminary data.</text>
</comment>
<evidence type="ECO:0000313" key="4">
    <source>
        <dbReference type="EMBL" id="GAA4449652.1"/>
    </source>
</evidence>
<dbReference type="Pfam" id="PF21186">
    <property type="entry name" value="DUF6852"/>
    <property type="match status" value="1"/>
</dbReference>
<evidence type="ECO:0000259" key="2">
    <source>
        <dbReference type="Pfam" id="PF18347"/>
    </source>
</evidence>
<dbReference type="RefSeq" id="WP_344822210.1">
    <property type="nucleotide sequence ID" value="NZ_BAABEZ010000002.1"/>
</dbReference>